<dbReference type="Pfam" id="PF01026">
    <property type="entry name" value="TatD_DNase"/>
    <property type="match status" value="1"/>
</dbReference>
<dbReference type="PANTHER" id="PTHR46124">
    <property type="entry name" value="D-AMINOACYL-TRNA DEACYLASE"/>
    <property type="match status" value="1"/>
</dbReference>
<dbReference type="PANTHER" id="PTHR46124:SF2">
    <property type="entry name" value="D-AMINOACYL-TRNA DEACYLASE"/>
    <property type="match status" value="1"/>
</dbReference>
<dbReference type="InterPro" id="IPR015991">
    <property type="entry name" value="TatD/YcfH-like"/>
</dbReference>
<keyword evidence="1 3" id="KW-0479">Metal-binding</keyword>
<feature type="binding site" evidence="3">
    <location>
        <position position="6"/>
    </location>
    <ligand>
        <name>a divalent metal cation</name>
        <dbReference type="ChEBI" id="CHEBI:60240"/>
        <label>1</label>
    </ligand>
</feature>
<dbReference type="CDD" id="cd01310">
    <property type="entry name" value="TatD_DNAse"/>
    <property type="match status" value="1"/>
</dbReference>
<feature type="binding site" evidence="3">
    <location>
        <position position="97"/>
    </location>
    <ligand>
        <name>a divalent metal cation</name>
        <dbReference type="ChEBI" id="CHEBI:60240"/>
        <label>1</label>
    </ligand>
</feature>
<dbReference type="NCBIfam" id="TIGR00010">
    <property type="entry name" value="YchF/TatD family DNA exonuclease"/>
    <property type="match status" value="1"/>
</dbReference>
<organism evidence="4 5">
    <name type="scientific">Candidatus Buchananbacteria bacterium RIFCSPHIGHO2_01_FULL_44_11</name>
    <dbReference type="NCBI Taxonomy" id="1797535"/>
    <lineage>
        <taxon>Bacteria</taxon>
        <taxon>Candidatus Buchananiibacteriota</taxon>
    </lineage>
</organism>
<dbReference type="PROSITE" id="PS01137">
    <property type="entry name" value="TATD_1"/>
    <property type="match status" value="1"/>
</dbReference>
<gene>
    <name evidence="4" type="ORF">A2744_02035</name>
</gene>
<proteinExistence type="predicted"/>
<dbReference type="FunFam" id="3.20.20.140:FF:000005">
    <property type="entry name" value="TatD family hydrolase"/>
    <property type="match status" value="1"/>
</dbReference>
<evidence type="ECO:0000256" key="2">
    <source>
        <dbReference type="ARBA" id="ARBA00022801"/>
    </source>
</evidence>
<dbReference type="Proteomes" id="UP000178240">
    <property type="component" value="Unassembled WGS sequence"/>
</dbReference>
<dbReference type="SUPFAM" id="SSF51556">
    <property type="entry name" value="Metallo-dependent hydrolases"/>
    <property type="match status" value="1"/>
</dbReference>
<dbReference type="GO" id="GO:0004536">
    <property type="term" value="F:DNA nuclease activity"/>
    <property type="evidence" value="ECO:0007669"/>
    <property type="project" value="InterPro"/>
</dbReference>
<name>A0A1G1Y1A5_9BACT</name>
<dbReference type="AlphaFoldDB" id="A0A1G1Y1A5"/>
<dbReference type="GO" id="GO:0046872">
    <property type="term" value="F:metal ion binding"/>
    <property type="evidence" value="ECO:0007669"/>
    <property type="project" value="UniProtKB-KW"/>
</dbReference>
<keyword evidence="2" id="KW-0378">Hydrolase</keyword>
<feature type="binding site" evidence="3">
    <location>
        <position position="168"/>
    </location>
    <ligand>
        <name>a divalent metal cation</name>
        <dbReference type="ChEBI" id="CHEBI:60240"/>
        <label>2</label>
    </ligand>
</feature>
<dbReference type="Gene3D" id="3.20.20.140">
    <property type="entry name" value="Metal-dependent hydrolases"/>
    <property type="match status" value="1"/>
</dbReference>
<dbReference type="GO" id="GO:0016788">
    <property type="term" value="F:hydrolase activity, acting on ester bonds"/>
    <property type="evidence" value="ECO:0007669"/>
    <property type="project" value="InterPro"/>
</dbReference>
<evidence type="ECO:0000256" key="1">
    <source>
        <dbReference type="ARBA" id="ARBA00022723"/>
    </source>
</evidence>
<dbReference type="InterPro" id="IPR018228">
    <property type="entry name" value="DNase_TatD-rel_CS"/>
</dbReference>
<feature type="binding site" evidence="3">
    <location>
        <position position="8"/>
    </location>
    <ligand>
        <name>a divalent metal cation</name>
        <dbReference type="ChEBI" id="CHEBI:60240"/>
        <label>1</label>
    </ligand>
</feature>
<evidence type="ECO:0000256" key="3">
    <source>
        <dbReference type="PIRSR" id="PIRSR005902-1"/>
    </source>
</evidence>
<comment type="caution">
    <text evidence="4">The sequence shown here is derived from an EMBL/GenBank/DDBJ whole genome shotgun (WGS) entry which is preliminary data.</text>
</comment>
<feature type="binding site" evidence="3">
    <location>
        <position position="218"/>
    </location>
    <ligand>
        <name>a divalent metal cation</name>
        <dbReference type="ChEBI" id="CHEBI:60240"/>
        <label>1</label>
    </ligand>
</feature>
<evidence type="ECO:0008006" key="6">
    <source>
        <dbReference type="Google" id="ProtNLM"/>
    </source>
</evidence>
<dbReference type="PIRSF" id="PIRSF005902">
    <property type="entry name" value="DNase_TatD"/>
    <property type="match status" value="1"/>
</dbReference>
<evidence type="ECO:0000313" key="4">
    <source>
        <dbReference type="EMBL" id="OGY46119.1"/>
    </source>
</evidence>
<dbReference type="PROSITE" id="PS01091">
    <property type="entry name" value="TATD_3"/>
    <property type="match status" value="1"/>
</dbReference>
<dbReference type="STRING" id="1797535.A2744_02035"/>
<dbReference type="EMBL" id="MHIE01000007">
    <property type="protein sequence ID" value="OGY46119.1"/>
    <property type="molecule type" value="Genomic_DNA"/>
</dbReference>
<dbReference type="InterPro" id="IPR032466">
    <property type="entry name" value="Metal_Hydrolase"/>
</dbReference>
<reference evidence="4 5" key="1">
    <citation type="journal article" date="2016" name="Nat. Commun.">
        <title>Thousands of microbial genomes shed light on interconnected biogeochemical processes in an aquifer system.</title>
        <authorList>
            <person name="Anantharaman K."/>
            <person name="Brown C.T."/>
            <person name="Hug L.A."/>
            <person name="Sharon I."/>
            <person name="Castelle C.J."/>
            <person name="Probst A.J."/>
            <person name="Thomas B.C."/>
            <person name="Singh A."/>
            <person name="Wilkins M.J."/>
            <person name="Karaoz U."/>
            <person name="Brodie E.L."/>
            <person name="Williams K.H."/>
            <person name="Hubbard S.S."/>
            <person name="Banfield J.F."/>
        </authorList>
    </citation>
    <scope>NUCLEOTIDE SEQUENCE [LARGE SCALE GENOMIC DNA]</scope>
</reference>
<dbReference type="InterPro" id="IPR001130">
    <property type="entry name" value="TatD-like"/>
</dbReference>
<accession>A0A1G1Y1A5</accession>
<feature type="binding site" evidence="3">
    <location>
        <position position="133"/>
    </location>
    <ligand>
        <name>a divalent metal cation</name>
        <dbReference type="ChEBI" id="CHEBI:60240"/>
        <label>2</label>
    </ligand>
</feature>
<sequence>MLVDSHCHLNFSDFAEVWQSIIADCQQKNIWLINVGSQLQTSQRAVEIAEQYPQGVYASVALHPIHVLGSESYPEDFILDRYESLIKKSKKVVAVGETGIDFFHSDKILEKQKEVFISHLNLALRFNLPVIVHGRNSQDGTKNAYEEILKILRQVQTNTGGQLRGVIHCYGGNLEQAHQFLDVGFYVGFTGIVTFKNAKDLQAVAQTLPLDRILIETDAPYLAPEPYRGQRNYPQYVELVAKKIAELKQIDYNKVVEQTAQNAIQLFKLS</sequence>
<protein>
    <recommendedName>
        <fullName evidence="6">Hydrolase TatD</fullName>
    </recommendedName>
</protein>
<evidence type="ECO:0000313" key="5">
    <source>
        <dbReference type="Proteomes" id="UP000178240"/>
    </source>
</evidence>